<gene>
    <name evidence="2" type="ORF">IFM12276_35430</name>
</gene>
<proteinExistence type="predicted"/>
<sequence>MSLHVVVGAGPVGSATAQLLATRGIRVRTITRRGSGPDHPLIERVAADAADAAALISHCAGADVVYQCAQPPYHRWATDFPPLAAAALRAAEATGAVLLSVGNLYGYGQVDDPISERLPLRPNSVKGRVRARIWAEALGAHEAGRVCVAEVRGSDYLGAGAKSAFTMVALPAVLSGRRVWFPADPDAAHSWTDVGDTARTLVAVADDETAWGRAWHTPTAPPTSIRELAGMAATVAGAPPARVSRMPAAVLWAAGLFEPNAREMRELRYQFDRPFVIDSSAATAAFGIEPTPTLESVRATITALRAEEEQAVANA</sequence>
<dbReference type="RefSeq" id="WP_281873352.1">
    <property type="nucleotide sequence ID" value="NZ_AP026978.1"/>
</dbReference>
<dbReference type="EMBL" id="AP026978">
    <property type="protein sequence ID" value="BDU00515.1"/>
    <property type="molecule type" value="Genomic_DNA"/>
</dbReference>
<name>A0ABN6U754_9NOCA</name>
<accession>A0ABN6U754</accession>
<evidence type="ECO:0000313" key="3">
    <source>
        <dbReference type="Proteomes" id="UP001317870"/>
    </source>
</evidence>
<dbReference type="Gene3D" id="3.40.50.720">
    <property type="entry name" value="NAD(P)-binding Rossmann-like Domain"/>
    <property type="match status" value="1"/>
</dbReference>
<reference evidence="2 3" key="1">
    <citation type="submission" date="2022-11" db="EMBL/GenBank/DDBJ databases">
        <title>Genome Sequencing of Nocardia sp. ON39_IFM12276 and assembly.</title>
        <authorList>
            <person name="Shimojima M."/>
            <person name="Toyokawa M."/>
            <person name="Uesaka K."/>
        </authorList>
    </citation>
    <scope>NUCLEOTIDE SEQUENCE [LARGE SCALE GENOMIC DNA]</scope>
    <source>
        <strain evidence="2 3">IFM 12276</strain>
    </source>
</reference>
<evidence type="ECO:0000259" key="1">
    <source>
        <dbReference type="Pfam" id="PF01370"/>
    </source>
</evidence>
<dbReference type="Pfam" id="PF01370">
    <property type="entry name" value="Epimerase"/>
    <property type="match status" value="1"/>
</dbReference>
<organism evidence="2 3">
    <name type="scientific">Nocardia sputorum</name>
    <dbReference type="NCBI Taxonomy" id="2984338"/>
    <lineage>
        <taxon>Bacteria</taxon>
        <taxon>Bacillati</taxon>
        <taxon>Actinomycetota</taxon>
        <taxon>Actinomycetes</taxon>
        <taxon>Mycobacteriales</taxon>
        <taxon>Nocardiaceae</taxon>
        <taxon>Nocardia</taxon>
    </lineage>
</organism>
<feature type="domain" description="NAD-dependent epimerase/dehydratase" evidence="1">
    <location>
        <begin position="6"/>
        <end position="207"/>
    </location>
</feature>
<protein>
    <submittedName>
        <fullName evidence="2">NAD-dependent epimerase</fullName>
    </submittedName>
</protein>
<dbReference type="InterPro" id="IPR001509">
    <property type="entry name" value="Epimerase_deHydtase"/>
</dbReference>
<evidence type="ECO:0000313" key="2">
    <source>
        <dbReference type="EMBL" id="BDU00515.1"/>
    </source>
</evidence>
<keyword evidence="3" id="KW-1185">Reference proteome</keyword>
<dbReference type="SUPFAM" id="SSF51735">
    <property type="entry name" value="NAD(P)-binding Rossmann-fold domains"/>
    <property type="match status" value="1"/>
</dbReference>
<dbReference type="InterPro" id="IPR036291">
    <property type="entry name" value="NAD(P)-bd_dom_sf"/>
</dbReference>
<dbReference type="Proteomes" id="UP001317870">
    <property type="component" value="Chromosome"/>
</dbReference>